<dbReference type="PANTHER" id="PTHR30363">
    <property type="entry name" value="HTH-TYPE TRANSCRIPTIONAL REGULATOR SRLR-RELATED"/>
    <property type="match status" value="1"/>
</dbReference>
<dbReference type="RefSeq" id="WP_257449977.1">
    <property type="nucleotide sequence ID" value="NZ_JANIPJ010000017.1"/>
</dbReference>
<dbReference type="Gene3D" id="1.10.10.10">
    <property type="entry name" value="Winged helix-like DNA-binding domain superfamily/Winged helix DNA-binding domain"/>
    <property type="match status" value="1"/>
</dbReference>
<dbReference type="PANTHER" id="PTHR30363:SF28">
    <property type="entry name" value="TRANSCRIPTIONAL REGULATORY PROTEIN-RELATED"/>
    <property type="match status" value="1"/>
</dbReference>
<dbReference type="SUPFAM" id="SSF46785">
    <property type="entry name" value="Winged helix' DNA-binding domain"/>
    <property type="match status" value="1"/>
</dbReference>
<dbReference type="InterPro" id="IPR050313">
    <property type="entry name" value="Carb_Metab_HTH_regulators"/>
</dbReference>
<feature type="domain" description="Helix-turn-helix type 11" evidence="1">
    <location>
        <begin position="20"/>
        <end position="72"/>
    </location>
</feature>
<reference evidence="2" key="1">
    <citation type="submission" date="2022-08" db="EMBL/GenBank/DDBJ databases">
        <title>The genomic sequence of strain Paenibacillus sp. SCIV0701.</title>
        <authorList>
            <person name="Zhao H."/>
        </authorList>
    </citation>
    <scope>NUCLEOTIDE SEQUENCE</scope>
    <source>
        <strain evidence="2">SCIV0701</strain>
    </source>
</reference>
<keyword evidence="3" id="KW-1185">Reference proteome</keyword>
<dbReference type="AlphaFoldDB" id="A0A9X2SAC9"/>
<accession>A0A9X2SAC9</accession>
<dbReference type="InterPro" id="IPR013196">
    <property type="entry name" value="HTH_11"/>
</dbReference>
<proteinExistence type="predicted"/>
<protein>
    <submittedName>
        <fullName evidence="2">Transcriptional regulator</fullName>
    </submittedName>
</protein>
<name>A0A9X2SAC9_9BACL</name>
<dbReference type="Pfam" id="PF08279">
    <property type="entry name" value="HTH_11"/>
    <property type="match status" value="1"/>
</dbReference>
<evidence type="ECO:0000313" key="3">
    <source>
        <dbReference type="Proteomes" id="UP001141950"/>
    </source>
</evidence>
<evidence type="ECO:0000259" key="1">
    <source>
        <dbReference type="Pfam" id="PF08279"/>
    </source>
</evidence>
<dbReference type="EMBL" id="JANIPJ010000017">
    <property type="protein sequence ID" value="MCR2806494.1"/>
    <property type="molecule type" value="Genomic_DNA"/>
</dbReference>
<gene>
    <name evidence="2" type="ORF">NQZ67_21665</name>
</gene>
<dbReference type="Proteomes" id="UP001141950">
    <property type="component" value="Unassembled WGS sequence"/>
</dbReference>
<organism evidence="2 3">
    <name type="scientific">Paenibacillus soyae</name>
    <dbReference type="NCBI Taxonomy" id="2969249"/>
    <lineage>
        <taxon>Bacteria</taxon>
        <taxon>Bacillati</taxon>
        <taxon>Bacillota</taxon>
        <taxon>Bacilli</taxon>
        <taxon>Bacillales</taxon>
        <taxon>Paenibacillaceae</taxon>
        <taxon>Paenibacillus</taxon>
    </lineage>
</organism>
<evidence type="ECO:0000313" key="2">
    <source>
        <dbReference type="EMBL" id="MCR2806494.1"/>
    </source>
</evidence>
<comment type="caution">
    <text evidence="2">The sequence shown here is derived from an EMBL/GenBank/DDBJ whole genome shotgun (WGS) entry which is preliminary data.</text>
</comment>
<sequence length="230" mass="26116">MRRSDNDRTDEAPKAGATTRERILVLLKTRGRMGAGELSAELELTEMAIRRHMYELEREGVIRITSVRQKMGRPLHAFELTADSDDLFPKNYHTLALDLLSELEEDPETKPLIGRMFEGRKRKLQERYAPRMDGKSLEERVYELAHIQNAGGYMAEVEQDSDEGYLLHEYNCPITGVAGKYEQACSCELALFQELLEAPVERTECLAKGGSRCTYVIAGGQVSKRRRTTS</sequence>
<dbReference type="InterPro" id="IPR036390">
    <property type="entry name" value="WH_DNA-bd_sf"/>
</dbReference>
<dbReference type="InterPro" id="IPR036388">
    <property type="entry name" value="WH-like_DNA-bd_sf"/>
</dbReference>